<reference evidence="1" key="1">
    <citation type="submission" date="2014-05" db="EMBL/GenBank/DDBJ databases">
        <authorList>
            <person name="Chronopoulou M."/>
        </authorList>
    </citation>
    <scope>NUCLEOTIDE SEQUENCE</scope>
    <source>
        <tissue evidence="1">Whole organism</tissue>
    </source>
</reference>
<name>A0A0K2UTF2_LEPSM</name>
<accession>A0A0K2UTF2</accession>
<protein>
    <submittedName>
        <fullName evidence="1">Uncharacterized protein</fullName>
    </submittedName>
</protein>
<evidence type="ECO:0000313" key="1">
    <source>
        <dbReference type="EMBL" id="CDW41549.1"/>
    </source>
</evidence>
<dbReference type="AlphaFoldDB" id="A0A0K2UTF2"/>
<proteinExistence type="predicted"/>
<sequence>MVNISFDFLLVYSMYSSLHFDEEMDCI</sequence>
<organism evidence="1">
    <name type="scientific">Lepeophtheirus salmonis</name>
    <name type="common">Salmon louse</name>
    <name type="synonym">Caligus salmonis</name>
    <dbReference type="NCBI Taxonomy" id="72036"/>
    <lineage>
        <taxon>Eukaryota</taxon>
        <taxon>Metazoa</taxon>
        <taxon>Ecdysozoa</taxon>
        <taxon>Arthropoda</taxon>
        <taxon>Crustacea</taxon>
        <taxon>Multicrustacea</taxon>
        <taxon>Hexanauplia</taxon>
        <taxon>Copepoda</taxon>
        <taxon>Siphonostomatoida</taxon>
        <taxon>Caligidae</taxon>
        <taxon>Lepeophtheirus</taxon>
    </lineage>
</organism>
<dbReference type="EMBL" id="HACA01024188">
    <property type="protein sequence ID" value="CDW41549.1"/>
    <property type="molecule type" value="Transcribed_RNA"/>
</dbReference>